<protein>
    <submittedName>
        <fullName evidence="1 2">Uncharacterized protein</fullName>
    </submittedName>
</protein>
<dbReference type="AlphaFoldDB" id="A0A072UUH7"/>
<dbReference type="EMBL" id="CM001219">
    <property type="protein sequence ID" value="KEH33016.1"/>
    <property type="molecule type" value="Genomic_DNA"/>
</dbReference>
<evidence type="ECO:0000313" key="3">
    <source>
        <dbReference type="Proteomes" id="UP000002051"/>
    </source>
</evidence>
<reference evidence="2" key="3">
    <citation type="submission" date="2015-04" db="UniProtKB">
        <authorList>
            <consortium name="EnsemblPlants"/>
        </authorList>
    </citation>
    <scope>IDENTIFICATION</scope>
    <source>
        <strain evidence="2">cv. Jemalong A17</strain>
    </source>
</reference>
<dbReference type="EnsemblPlants" id="KEH33016">
    <property type="protein sequence ID" value="KEH33016"/>
    <property type="gene ID" value="MTR_3g015185"/>
</dbReference>
<reference evidence="1 3" key="1">
    <citation type="journal article" date="2011" name="Nature">
        <title>The Medicago genome provides insight into the evolution of rhizobial symbioses.</title>
        <authorList>
            <person name="Young N.D."/>
            <person name="Debelle F."/>
            <person name="Oldroyd G.E."/>
            <person name="Geurts R."/>
            <person name="Cannon S.B."/>
            <person name="Udvardi M.K."/>
            <person name="Benedito V.A."/>
            <person name="Mayer K.F."/>
            <person name="Gouzy J."/>
            <person name="Schoof H."/>
            <person name="Van de Peer Y."/>
            <person name="Proost S."/>
            <person name="Cook D.R."/>
            <person name="Meyers B.C."/>
            <person name="Spannagl M."/>
            <person name="Cheung F."/>
            <person name="De Mita S."/>
            <person name="Krishnakumar V."/>
            <person name="Gundlach H."/>
            <person name="Zhou S."/>
            <person name="Mudge J."/>
            <person name="Bharti A.K."/>
            <person name="Murray J.D."/>
            <person name="Naoumkina M.A."/>
            <person name="Rosen B."/>
            <person name="Silverstein K.A."/>
            <person name="Tang H."/>
            <person name="Rombauts S."/>
            <person name="Zhao P.X."/>
            <person name="Zhou P."/>
            <person name="Barbe V."/>
            <person name="Bardou P."/>
            <person name="Bechner M."/>
            <person name="Bellec A."/>
            <person name="Berger A."/>
            <person name="Berges H."/>
            <person name="Bidwell S."/>
            <person name="Bisseling T."/>
            <person name="Choisne N."/>
            <person name="Couloux A."/>
            <person name="Denny R."/>
            <person name="Deshpande S."/>
            <person name="Dai X."/>
            <person name="Doyle J.J."/>
            <person name="Dudez A.M."/>
            <person name="Farmer A.D."/>
            <person name="Fouteau S."/>
            <person name="Franken C."/>
            <person name="Gibelin C."/>
            <person name="Gish J."/>
            <person name="Goldstein S."/>
            <person name="Gonzalez A.J."/>
            <person name="Green P.J."/>
            <person name="Hallab A."/>
            <person name="Hartog M."/>
            <person name="Hua A."/>
            <person name="Humphray S.J."/>
            <person name="Jeong D.H."/>
            <person name="Jing Y."/>
            <person name="Jocker A."/>
            <person name="Kenton S.M."/>
            <person name="Kim D.J."/>
            <person name="Klee K."/>
            <person name="Lai H."/>
            <person name="Lang C."/>
            <person name="Lin S."/>
            <person name="Macmil S.L."/>
            <person name="Magdelenat G."/>
            <person name="Matthews L."/>
            <person name="McCorrison J."/>
            <person name="Monaghan E.L."/>
            <person name="Mun J.H."/>
            <person name="Najar F.Z."/>
            <person name="Nicholson C."/>
            <person name="Noirot C."/>
            <person name="O'Bleness M."/>
            <person name="Paule C.R."/>
            <person name="Poulain J."/>
            <person name="Prion F."/>
            <person name="Qin B."/>
            <person name="Qu C."/>
            <person name="Retzel E.F."/>
            <person name="Riddle C."/>
            <person name="Sallet E."/>
            <person name="Samain S."/>
            <person name="Samson N."/>
            <person name="Sanders I."/>
            <person name="Saurat O."/>
            <person name="Scarpelli C."/>
            <person name="Schiex T."/>
            <person name="Segurens B."/>
            <person name="Severin A.J."/>
            <person name="Sherrier D.J."/>
            <person name="Shi R."/>
            <person name="Sims S."/>
            <person name="Singer S.R."/>
            <person name="Sinharoy S."/>
            <person name="Sterck L."/>
            <person name="Viollet A."/>
            <person name="Wang B.B."/>
            <person name="Wang K."/>
            <person name="Wang M."/>
            <person name="Wang X."/>
            <person name="Warfsmann J."/>
            <person name="Weissenbach J."/>
            <person name="White D.D."/>
            <person name="White J.D."/>
            <person name="Wiley G.B."/>
            <person name="Wincker P."/>
            <person name="Xing Y."/>
            <person name="Yang L."/>
            <person name="Yao Z."/>
            <person name="Ying F."/>
            <person name="Zhai J."/>
            <person name="Zhou L."/>
            <person name="Zuber A."/>
            <person name="Denarie J."/>
            <person name="Dixon R.A."/>
            <person name="May G.D."/>
            <person name="Schwartz D.C."/>
            <person name="Rogers J."/>
            <person name="Quetier F."/>
            <person name="Town C.D."/>
            <person name="Roe B.A."/>
        </authorList>
    </citation>
    <scope>NUCLEOTIDE SEQUENCE [LARGE SCALE GENOMIC DNA]</scope>
    <source>
        <strain evidence="1">A17</strain>
        <strain evidence="2 3">cv. Jemalong A17</strain>
    </source>
</reference>
<proteinExistence type="predicted"/>
<evidence type="ECO:0000313" key="1">
    <source>
        <dbReference type="EMBL" id="KEH33016.1"/>
    </source>
</evidence>
<reference evidence="1 3" key="2">
    <citation type="journal article" date="2014" name="BMC Genomics">
        <title>An improved genome release (version Mt4.0) for the model legume Medicago truncatula.</title>
        <authorList>
            <person name="Tang H."/>
            <person name="Krishnakumar V."/>
            <person name="Bidwell S."/>
            <person name="Rosen B."/>
            <person name="Chan A."/>
            <person name="Zhou S."/>
            <person name="Gentzbittel L."/>
            <person name="Childs K.L."/>
            <person name="Yandell M."/>
            <person name="Gundlach H."/>
            <person name="Mayer K.F."/>
            <person name="Schwartz D.C."/>
            <person name="Town C.D."/>
        </authorList>
    </citation>
    <scope>GENOME REANNOTATION</scope>
    <source>
        <strain evidence="1">A17</strain>
        <strain evidence="2 3">cv. Jemalong A17</strain>
    </source>
</reference>
<keyword evidence="3" id="KW-1185">Reference proteome</keyword>
<dbReference type="HOGENOM" id="CLU_2561736_0_0_1"/>
<name>A0A072UUH7_MEDTR</name>
<dbReference type="Proteomes" id="UP000002051">
    <property type="component" value="Chromosome 3"/>
</dbReference>
<gene>
    <name evidence="1" type="ordered locus">MTR_3g015185</name>
</gene>
<accession>A0A072UUH7</accession>
<evidence type="ECO:0000313" key="2">
    <source>
        <dbReference type="EnsemblPlants" id="KEH33016"/>
    </source>
</evidence>
<sequence>MSLDLSNNPKTREVYSLTFIVDKEKKRENIKVINDSSTTIPQAKDLNTLALEYLIGLPKTHETILQEDKPIKNGKMIALEAS</sequence>
<organism evidence="1 3">
    <name type="scientific">Medicago truncatula</name>
    <name type="common">Barrel medic</name>
    <name type="synonym">Medicago tribuloides</name>
    <dbReference type="NCBI Taxonomy" id="3880"/>
    <lineage>
        <taxon>Eukaryota</taxon>
        <taxon>Viridiplantae</taxon>
        <taxon>Streptophyta</taxon>
        <taxon>Embryophyta</taxon>
        <taxon>Tracheophyta</taxon>
        <taxon>Spermatophyta</taxon>
        <taxon>Magnoliopsida</taxon>
        <taxon>eudicotyledons</taxon>
        <taxon>Gunneridae</taxon>
        <taxon>Pentapetalae</taxon>
        <taxon>rosids</taxon>
        <taxon>fabids</taxon>
        <taxon>Fabales</taxon>
        <taxon>Fabaceae</taxon>
        <taxon>Papilionoideae</taxon>
        <taxon>50 kb inversion clade</taxon>
        <taxon>NPAAA clade</taxon>
        <taxon>Hologalegina</taxon>
        <taxon>IRL clade</taxon>
        <taxon>Trifolieae</taxon>
        <taxon>Medicago</taxon>
    </lineage>
</organism>